<reference evidence="2 3" key="1">
    <citation type="journal article" date="2016" name="Nat. Commun.">
        <title>Thousands of microbial genomes shed light on interconnected biogeochemical processes in an aquifer system.</title>
        <authorList>
            <person name="Anantharaman K."/>
            <person name="Brown C.T."/>
            <person name="Hug L.A."/>
            <person name="Sharon I."/>
            <person name="Castelle C.J."/>
            <person name="Probst A.J."/>
            <person name="Thomas B.C."/>
            <person name="Singh A."/>
            <person name="Wilkins M.J."/>
            <person name="Karaoz U."/>
            <person name="Brodie E.L."/>
            <person name="Williams K.H."/>
            <person name="Hubbard S.S."/>
            <person name="Banfield J.F."/>
        </authorList>
    </citation>
    <scope>NUCLEOTIDE SEQUENCE [LARGE SCALE GENOMIC DNA]</scope>
</reference>
<comment type="caution">
    <text evidence="2">The sequence shown here is derived from an EMBL/GenBank/DDBJ whole genome shotgun (WGS) entry which is preliminary data.</text>
</comment>
<dbReference type="EMBL" id="MEZV01000055">
    <property type="protein sequence ID" value="OGD65622.1"/>
    <property type="molecule type" value="Genomic_DNA"/>
</dbReference>
<keyword evidence="1" id="KW-1133">Transmembrane helix</keyword>
<proteinExistence type="predicted"/>
<evidence type="ECO:0008006" key="4">
    <source>
        <dbReference type="Google" id="ProtNLM"/>
    </source>
</evidence>
<dbReference type="NCBIfam" id="TIGR02532">
    <property type="entry name" value="IV_pilin_GFxxxE"/>
    <property type="match status" value="1"/>
</dbReference>
<name>A0A1F5EDY1_9BACT</name>
<dbReference type="AlphaFoldDB" id="A0A1F5EDY1"/>
<accession>A0A1F5EDY1</accession>
<gene>
    <name evidence="2" type="ORF">A3F08_01100</name>
</gene>
<protein>
    <recommendedName>
        <fullName evidence="4">Prepilin-type N-terminal cleavage/methylation domain-containing protein</fullName>
    </recommendedName>
</protein>
<dbReference type="PROSITE" id="PS00409">
    <property type="entry name" value="PROKAR_NTER_METHYL"/>
    <property type="match status" value="1"/>
</dbReference>
<keyword evidence="1" id="KW-0472">Membrane</keyword>
<evidence type="ECO:0000256" key="1">
    <source>
        <dbReference type="SAM" id="Phobius"/>
    </source>
</evidence>
<organism evidence="2 3">
    <name type="scientific">Candidatus Berkelbacteria bacterium RIFCSPHIGHO2_12_FULL_36_9</name>
    <dbReference type="NCBI Taxonomy" id="1797469"/>
    <lineage>
        <taxon>Bacteria</taxon>
        <taxon>Candidatus Berkelbacteria</taxon>
    </lineage>
</organism>
<dbReference type="Pfam" id="PF07963">
    <property type="entry name" value="N_methyl"/>
    <property type="match status" value="1"/>
</dbReference>
<dbReference type="Proteomes" id="UP000176451">
    <property type="component" value="Unassembled WGS sequence"/>
</dbReference>
<evidence type="ECO:0000313" key="3">
    <source>
        <dbReference type="Proteomes" id="UP000176451"/>
    </source>
</evidence>
<feature type="transmembrane region" description="Helical" evidence="1">
    <location>
        <begin position="12"/>
        <end position="38"/>
    </location>
</feature>
<dbReference type="InterPro" id="IPR012902">
    <property type="entry name" value="N_methyl_site"/>
</dbReference>
<evidence type="ECO:0000313" key="2">
    <source>
        <dbReference type="EMBL" id="OGD65622.1"/>
    </source>
</evidence>
<dbReference type="STRING" id="1797469.A3F08_01100"/>
<sequence>MKQIKNKTMDRGFTLVEILVSVFIFSIVILIAVSIFGISSNVQISTKNIRTVSQDGRFALEQISRDVRMSKSIKFCKTVSDDLCTADEGNYINVINYNGEEKKYGIIPELNTLGVKLAISSQWSLIIPSDFFVEPDQTQTIFKGSLTNLEQPYVAIKFKITNIGKNIKKSEEVTQTLQTTIVPRKY</sequence>
<keyword evidence="1" id="KW-0812">Transmembrane</keyword>